<dbReference type="AlphaFoldDB" id="A0AAV7SRQ0"/>
<evidence type="ECO:0000313" key="2">
    <source>
        <dbReference type="Proteomes" id="UP001066276"/>
    </source>
</evidence>
<proteinExistence type="predicted"/>
<name>A0AAV7SRQ0_PLEWA</name>
<reference evidence="1" key="1">
    <citation type="journal article" date="2022" name="bioRxiv">
        <title>Sequencing and chromosome-scale assembly of the giantPleurodeles waltlgenome.</title>
        <authorList>
            <person name="Brown T."/>
            <person name="Elewa A."/>
            <person name="Iarovenko S."/>
            <person name="Subramanian E."/>
            <person name="Araus A.J."/>
            <person name="Petzold A."/>
            <person name="Susuki M."/>
            <person name="Suzuki K.-i.T."/>
            <person name="Hayashi T."/>
            <person name="Toyoda A."/>
            <person name="Oliveira C."/>
            <person name="Osipova E."/>
            <person name="Leigh N.D."/>
            <person name="Simon A."/>
            <person name="Yun M.H."/>
        </authorList>
    </citation>
    <scope>NUCLEOTIDE SEQUENCE</scope>
    <source>
        <strain evidence="1">20211129_DDA</strain>
        <tissue evidence="1">Liver</tissue>
    </source>
</reference>
<comment type="caution">
    <text evidence="1">The sequence shown here is derived from an EMBL/GenBank/DDBJ whole genome shotgun (WGS) entry which is preliminary data.</text>
</comment>
<dbReference type="Proteomes" id="UP001066276">
    <property type="component" value="Chromosome 4_2"/>
</dbReference>
<sequence>MASYRYLLGGRLPALPPCRLLFRCGQGAHQEPAEGAAEAVSAASYRFLLGAVFLPCHPAALSSLRGQDAHQELAETADVVEEVLVANCSVYSHHIALPSCHTTLRFEE</sequence>
<evidence type="ECO:0000313" key="1">
    <source>
        <dbReference type="EMBL" id="KAJ1166680.1"/>
    </source>
</evidence>
<dbReference type="EMBL" id="JANPWB010000008">
    <property type="protein sequence ID" value="KAJ1166680.1"/>
    <property type="molecule type" value="Genomic_DNA"/>
</dbReference>
<gene>
    <name evidence="1" type="ORF">NDU88_007077</name>
</gene>
<keyword evidence="2" id="KW-1185">Reference proteome</keyword>
<accession>A0AAV7SRQ0</accession>
<protein>
    <submittedName>
        <fullName evidence="1">Uncharacterized protein</fullName>
    </submittedName>
</protein>
<organism evidence="1 2">
    <name type="scientific">Pleurodeles waltl</name>
    <name type="common">Iberian ribbed newt</name>
    <dbReference type="NCBI Taxonomy" id="8319"/>
    <lineage>
        <taxon>Eukaryota</taxon>
        <taxon>Metazoa</taxon>
        <taxon>Chordata</taxon>
        <taxon>Craniata</taxon>
        <taxon>Vertebrata</taxon>
        <taxon>Euteleostomi</taxon>
        <taxon>Amphibia</taxon>
        <taxon>Batrachia</taxon>
        <taxon>Caudata</taxon>
        <taxon>Salamandroidea</taxon>
        <taxon>Salamandridae</taxon>
        <taxon>Pleurodelinae</taxon>
        <taxon>Pleurodeles</taxon>
    </lineage>
</organism>